<keyword evidence="3" id="KW-1185">Reference proteome</keyword>
<dbReference type="InterPro" id="IPR032135">
    <property type="entry name" value="DUF4817"/>
</dbReference>
<comment type="caution">
    <text evidence="2">The sequence shown here is derived from an EMBL/GenBank/DDBJ whole genome shotgun (WGS) entry which is preliminary data.</text>
</comment>
<dbReference type="Pfam" id="PF16087">
    <property type="entry name" value="DUF4817"/>
    <property type="match status" value="1"/>
</dbReference>
<dbReference type="Proteomes" id="UP001153954">
    <property type="component" value="Unassembled WGS sequence"/>
</dbReference>
<sequence length="88" mass="10392">MNRLTPEQRFQIVQIYFENHGSVRNTYHALRPFYECDSQEWRVKACKGIQRVTVVSHGRGEDWIRWASIKSCDTILQFSSSLWEGLVT</sequence>
<dbReference type="AlphaFoldDB" id="A0AAU9UVC9"/>
<feature type="domain" description="DUF4817" evidence="1">
    <location>
        <begin position="6"/>
        <end position="35"/>
    </location>
</feature>
<gene>
    <name evidence="2" type="ORF">EEDITHA_LOCUS16711</name>
</gene>
<proteinExistence type="predicted"/>
<dbReference type="EMBL" id="CAKOGL010000025">
    <property type="protein sequence ID" value="CAH2102017.1"/>
    <property type="molecule type" value="Genomic_DNA"/>
</dbReference>
<reference evidence="2" key="1">
    <citation type="submission" date="2022-03" db="EMBL/GenBank/DDBJ databases">
        <authorList>
            <person name="Tunstrom K."/>
        </authorList>
    </citation>
    <scope>NUCLEOTIDE SEQUENCE</scope>
</reference>
<evidence type="ECO:0000313" key="3">
    <source>
        <dbReference type="Proteomes" id="UP001153954"/>
    </source>
</evidence>
<name>A0AAU9UVC9_EUPED</name>
<accession>A0AAU9UVC9</accession>
<evidence type="ECO:0000259" key="1">
    <source>
        <dbReference type="Pfam" id="PF16087"/>
    </source>
</evidence>
<protein>
    <recommendedName>
        <fullName evidence="1">DUF4817 domain-containing protein</fullName>
    </recommendedName>
</protein>
<evidence type="ECO:0000313" key="2">
    <source>
        <dbReference type="EMBL" id="CAH2102017.1"/>
    </source>
</evidence>
<organism evidence="2 3">
    <name type="scientific">Euphydryas editha</name>
    <name type="common">Edith's checkerspot</name>
    <dbReference type="NCBI Taxonomy" id="104508"/>
    <lineage>
        <taxon>Eukaryota</taxon>
        <taxon>Metazoa</taxon>
        <taxon>Ecdysozoa</taxon>
        <taxon>Arthropoda</taxon>
        <taxon>Hexapoda</taxon>
        <taxon>Insecta</taxon>
        <taxon>Pterygota</taxon>
        <taxon>Neoptera</taxon>
        <taxon>Endopterygota</taxon>
        <taxon>Lepidoptera</taxon>
        <taxon>Glossata</taxon>
        <taxon>Ditrysia</taxon>
        <taxon>Papilionoidea</taxon>
        <taxon>Nymphalidae</taxon>
        <taxon>Nymphalinae</taxon>
        <taxon>Euphydryas</taxon>
    </lineage>
</organism>